<dbReference type="GO" id="GO:0004827">
    <property type="term" value="F:proline-tRNA ligase activity"/>
    <property type="evidence" value="ECO:0007669"/>
    <property type="project" value="InterPro"/>
</dbReference>
<dbReference type="GO" id="GO:0017101">
    <property type="term" value="C:aminoacyl-tRNA synthetase multienzyme complex"/>
    <property type="evidence" value="ECO:0007669"/>
    <property type="project" value="TreeGrafter"/>
</dbReference>
<gene>
    <name evidence="3" type="ORF">WJX72_006223</name>
</gene>
<dbReference type="Gene3D" id="3.40.50.800">
    <property type="entry name" value="Anticodon-binding domain"/>
    <property type="match status" value="1"/>
</dbReference>
<dbReference type="GO" id="GO:0006433">
    <property type="term" value="P:prolyl-tRNA aminoacylation"/>
    <property type="evidence" value="ECO:0007669"/>
    <property type="project" value="InterPro"/>
</dbReference>
<protein>
    <recommendedName>
        <fullName evidence="2">Anticodon-binding domain-containing protein</fullName>
    </recommendedName>
</protein>
<evidence type="ECO:0000313" key="4">
    <source>
        <dbReference type="Proteomes" id="UP001489004"/>
    </source>
</evidence>
<keyword evidence="4" id="KW-1185">Reference proteome</keyword>
<feature type="compositionally biased region" description="Basic and acidic residues" evidence="1">
    <location>
        <begin position="59"/>
        <end position="85"/>
    </location>
</feature>
<organism evidence="3 4">
    <name type="scientific">[Myrmecia] bisecta</name>
    <dbReference type="NCBI Taxonomy" id="41462"/>
    <lineage>
        <taxon>Eukaryota</taxon>
        <taxon>Viridiplantae</taxon>
        <taxon>Chlorophyta</taxon>
        <taxon>core chlorophytes</taxon>
        <taxon>Trebouxiophyceae</taxon>
        <taxon>Trebouxiales</taxon>
        <taxon>Trebouxiaceae</taxon>
        <taxon>Myrmecia</taxon>
    </lineage>
</organism>
<dbReference type="EMBL" id="JALJOR010000008">
    <property type="protein sequence ID" value="KAK9812949.1"/>
    <property type="molecule type" value="Genomic_DNA"/>
</dbReference>
<dbReference type="AlphaFoldDB" id="A0AAW1PTK3"/>
<dbReference type="GO" id="GO:0005737">
    <property type="term" value="C:cytoplasm"/>
    <property type="evidence" value="ECO:0007669"/>
    <property type="project" value="InterPro"/>
</dbReference>
<name>A0AAW1PTK3_9CHLO</name>
<dbReference type="Proteomes" id="UP001489004">
    <property type="component" value="Unassembled WGS sequence"/>
</dbReference>
<feature type="compositionally biased region" description="Basic residues" evidence="1">
    <location>
        <begin position="253"/>
        <end position="266"/>
    </location>
</feature>
<feature type="compositionally biased region" description="Low complexity" evidence="1">
    <location>
        <begin position="1"/>
        <end position="13"/>
    </location>
</feature>
<feature type="domain" description="Anticodon-binding" evidence="2">
    <location>
        <begin position="120"/>
        <end position="193"/>
    </location>
</feature>
<feature type="compositionally biased region" description="Low complexity" evidence="1">
    <location>
        <begin position="48"/>
        <end position="58"/>
    </location>
</feature>
<accession>A0AAW1PTK3</accession>
<evidence type="ECO:0000313" key="3">
    <source>
        <dbReference type="EMBL" id="KAK9812949.1"/>
    </source>
</evidence>
<dbReference type="PANTHER" id="PTHR43382:SF2">
    <property type="entry name" value="BIFUNCTIONAL GLUTAMATE_PROLINE--TRNA LIGASE"/>
    <property type="match status" value="1"/>
</dbReference>
<feature type="region of interest" description="Disordered" evidence="1">
    <location>
        <begin position="1"/>
        <end position="112"/>
    </location>
</feature>
<feature type="compositionally biased region" description="Gly residues" evidence="1">
    <location>
        <begin position="303"/>
        <end position="318"/>
    </location>
</feature>
<proteinExistence type="predicted"/>
<feature type="region of interest" description="Disordered" evidence="1">
    <location>
        <begin position="290"/>
        <end position="334"/>
    </location>
</feature>
<feature type="compositionally biased region" description="Low complexity" evidence="1">
    <location>
        <begin position="232"/>
        <end position="252"/>
    </location>
</feature>
<evidence type="ECO:0000256" key="1">
    <source>
        <dbReference type="SAM" id="MobiDB-lite"/>
    </source>
</evidence>
<dbReference type="PANTHER" id="PTHR43382">
    <property type="entry name" value="PROLYL-TRNA SYNTHETASE"/>
    <property type="match status" value="1"/>
</dbReference>
<sequence>MGTAAVTASAAVKSIKRKKHGDHAASAAGEAAGGAKTAKKRRRKAGSAERAAALAALTPDERARREHQRALRERALQLRAAGKDYRPRKRQKTKDMEVAGPKGQVGQIEETGTRPDGDVQVIIVPIYWNKREREKADVMAAAEGVEAALRAEGLAAGLDTTNVSTPGQKFRFWEEKGVKVRIELGPRDADSGECILALCTKPGEVAQKTKIKVGAPLLKAVREALGLPEAGSAPATTKPAAPSPAAVAVAHATTKHAQHAQKRSARRGASGDDLGDDFGLAVTDGAEEAAAAGKKGKKKKRGGGGPAGEGLGFSGLGRGPAAALGKSAGKVVKF</sequence>
<dbReference type="SUPFAM" id="SSF52954">
    <property type="entry name" value="Class II aaRS ABD-related"/>
    <property type="match status" value="1"/>
</dbReference>
<evidence type="ECO:0000259" key="2">
    <source>
        <dbReference type="Pfam" id="PF03129"/>
    </source>
</evidence>
<dbReference type="InterPro" id="IPR004499">
    <property type="entry name" value="Pro-tRNA-ligase_IIa_arc-type"/>
</dbReference>
<dbReference type="InterPro" id="IPR036621">
    <property type="entry name" value="Anticodon-bd_dom_sf"/>
</dbReference>
<feature type="region of interest" description="Disordered" evidence="1">
    <location>
        <begin position="230"/>
        <end position="274"/>
    </location>
</feature>
<dbReference type="InterPro" id="IPR004154">
    <property type="entry name" value="Anticodon-bd"/>
</dbReference>
<dbReference type="Pfam" id="PF03129">
    <property type="entry name" value="HGTP_anticodon"/>
    <property type="match status" value="1"/>
</dbReference>
<reference evidence="3 4" key="1">
    <citation type="journal article" date="2024" name="Nat. Commun.">
        <title>Phylogenomics reveals the evolutionary origins of lichenization in chlorophyte algae.</title>
        <authorList>
            <person name="Puginier C."/>
            <person name="Libourel C."/>
            <person name="Otte J."/>
            <person name="Skaloud P."/>
            <person name="Haon M."/>
            <person name="Grisel S."/>
            <person name="Petersen M."/>
            <person name="Berrin J.G."/>
            <person name="Delaux P.M."/>
            <person name="Dal Grande F."/>
            <person name="Keller J."/>
        </authorList>
    </citation>
    <scope>NUCLEOTIDE SEQUENCE [LARGE SCALE GENOMIC DNA]</scope>
    <source>
        <strain evidence="3 4">SAG 2043</strain>
    </source>
</reference>
<comment type="caution">
    <text evidence="3">The sequence shown here is derived from an EMBL/GenBank/DDBJ whole genome shotgun (WGS) entry which is preliminary data.</text>
</comment>
<feature type="compositionally biased region" description="Low complexity" evidence="1">
    <location>
        <begin position="24"/>
        <end position="36"/>
    </location>
</feature>
<dbReference type="GO" id="GO:0005524">
    <property type="term" value="F:ATP binding"/>
    <property type="evidence" value="ECO:0007669"/>
    <property type="project" value="InterPro"/>
</dbReference>